<sequence>MVVHSQTFPIMSSKPNPLAGNLPTGEVPTQPNAPSLR</sequence>
<dbReference type="AlphaFoldDB" id="A0A654ZTV0"/>
<proteinExistence type="predicted"/>
<accession>A0A654ZTV0</accession>
<name>A0A654ZTV0_MYCTX</name>
<feature type="compositionally biased region" description="Polar residues" evidence="1">
    <location>
        <begin position="27"/>
        <end position="37"/>
    </location>
</feature>
<dbReference type="Proteomes" id="UP000049023">
    <property type="component" value="Unassembled WGS sequence"/>
</dbReference>
<dbReference type="Proteomes" id="UP000039021">
    <property type="component" value="Unassembled WGS sequence"/>
</dbReference>
<reference evidence="3" key="2">
    <citation type="submission" date="2015-03" db="EMBL/GenBank/DDBJ databases">
        <authorList>
            <consortium name="Pathogen Informatics"/>
            <person name="Murphy D."/>
        </authorList>
    </citation>
    <scope>NUCLEOTIDE SEQUENCE</scope>
    <source>
        <strain evidence="3">N09902308</strain>
    </source>
</reference>
<reference evidence="4 5" key="1">
    <citation type="submission" date="2015-03" db="EMBL/GenBank/DDBJ databases">
        <authorList>
            <consortium name="Pathogen Informatics"/>
        </authorList>
    </citation>
    <scope>NUCLEOTIDE SEQUENCE [LARGE SCALE GENOMIC DNA]</scope>
    <source>
        <strain evidence="2 5">Bir 187</strain>
        <strain evidence="4">N09902308</strain>
    </source>
</reference>
<evidence type="ECO:0000256" key="1">
    <source>
        <dbReference type="SAM" id="MobiDB-lite"/>
    </source>
</evidence>
<evidence type="ECO:0000313" key="3">
    <source>
        <dbReference type="EMBL" id="CPB39793.1"/>
    </source>
</evidence>
<organism evidence="2 5">
    <name type="scientific">Mycobacterium tuberculosis</name>
    <dbReference type="NCBI Taxonomy" id="1773"/>
    <lineage>
        <taxon>Bacteria</taxon>
        <taxon>Bacillati</taxon>
        <taxon>Actinomycetota</taxon>
        <taxon>Actinomycetes</taxon>
        <taxon>Mycobacteriales</taxon>
        <taxon>Mycobacteriaceae</taxon>
        <taxon>Mycobacterium</taxon>
        <taxon>Mycobacterium tuberculosis complex</taxon>
    </lineage>
</organism>
<protein>
    <submittedName>
        <fullName evidence="2">Uncharacterized protein</fullName>
    </submittedName>
</protein>
<gene>
    <name evidence="3" type="ORF">ERS007739_05232</name>
    <name evidence="2" type="ORF">ERS027661_01549</name>
</gene>
<dbReference type="EMBL" id="CNFU01000272">
    <property type="protein sequence ID" value="CKR53123.1"/>
    <property type="molecule type" value="Genomic_DNA"/>
</dbReference>
<feature type="compositionally biased region" description="Polar residues" evidence="1">
    <location>
        <begin position="1"/>
        <end position="15"/>
    </location>
</feature>
<evidence type="ECO:0000313" key="4">
    <source>
        <dbReference type="Proteomes" id="UP000039021"/>
    </source>
</evidence>
<evidence type="ECO:0000313" key="5">
    <source>
        <dbReference type="Proteomes" id="UP000049023"/>
    </source>
</evidence>
<dbReference type="EMBL" id="CSBK01003937">
    <property type="protein sequence ID" value="CPB39793.1"/>
    <property type="molecule type" value="Genomic_DNA"/>
</dbReference>
<evidence type="ECO:0000313" key="2">
    <source>
        <dbReference type="EMBL" id="CKR53123.1"/>
    </source>
</evidence>
<feature type="region of interest" description="Disordered" evidence="1">
    <location>
        <begin position="1"/>
        <end position="37"/>
    </location>
</feature>